<feature type="domain" description="Bacterial phospholipase C C-terminal" evidence="10">
    <location>
        <begin position="588"/>
        <end position="672"/>
    </location>
</feature>
<dbReference type="Pfam" id="PF04185">
    <property type="entry name" value="Phosphoesterase"/>
    <property type="match status" value="1"/>
</dbReference>
<evidence type="ECO:0000256" key="4">
    <source>
        <dbReference type="ARBA" id="ARBA00022512"/>
    </source>
</evidence>
<dbReference type="InterPro" id="IPR017850">
    <property type="entry name" value="Alkaline_phosphatase_core_sf"/>
</dbReference>
<protein>
    <recommendedName>
        <fullName evidence="3">phospholipase C</fullName>
        <ecNumber evidence="3">3.1.4.3</ecNumber>
    </recommendedName>
</protein>
<evidence type="ECO:0000256" key="5">
    <source>
        <dbReference type="ARBA" id="ARBA00022525"/>
    </source>
</evidence>
<dbReference type="PROSITE" id="PS51318">
    <property type="entry name" value="TAT"/>
    <property type="match status" value="1"/>
</dbReference>
<feature type="compositionally biased region" description="Basic and acidic residues" evidence="9">
    <location>
        <begin position="16"/>
        <end position="33"/>
    </location>
</feature>
<comment type="subcellular location">
    <subcellularLocation>
        <location evidence="1">Secreted</location>
        <location evidence="1">Cell wall</location>
    </subcellularLocation>
</comment>
<proteinExistence type="inferred from homology"/>
<dbReference type="Pfam" id="PF05506">
    <property type="entry name" value="PLipase_C_C"/>
    <property type="match status" value="1"/>
</dbReference>
<evidence type="ECO:0000259" key="10">
    <source>
        <dbReference type="Pfam" id="PF05506"/>
    </source>
</evidence>
<dbReference type="PANTHER" id="PTHR31956">
    <property type="entry name" value="NON-SPECIFIC PHOSPHOLIPASE C4-RELATED"/>
    <property type="match status" value="1"/>
</dbReference>
<dbReference type="Proteomes" id="UP000276526">
    <property type="component" value="Unassembled WGS sequence"/>
</dbReference>
<dbReference type="SUPFAM" id="SSF53649">
    <property type="entry name" value="Alkaline phosphatase-like"/>
    <property type="match status" value="1"/>
</dbReference>
<keyword evidence="4" id="KW-0134">Cell wall</keyword>
<comment type="similarity">
    <text evidence="2">Belongs to the bacterial phospholipase C family.</text>
</comment>
<dbReference type="RefSeq" id="WP_125206925.1">
    <property type="nucleotide sequence ID" value="NZ_JBAHVN010000002.1"/>
</dbReference>
<feature type="compositionally biased region" description="Low complexity" evidence="9">
    <location>
        <begin position="690"/>
        <end position="699"/>
    </location>
</feature>
<comment type="caution">
    <text evidence="11">The sequence shown here is derived from an EMBL/GenBank/DDBJ whole genome shotgun (WGS) entry which is preliminary data.</text>
</comment>
<feature type="compositionally biased region" description="Low complexity" evidence="9">
    <location>
        <begin position="34"/>
        <end position="69"/>
    </location>
</feature>
<dbReference type="PANTHER" id="PTHR31956:SF1">
    <property type="entry name" value="NON-SPECIFIC PHOSPHOLIPASE C1"/>
    <property type="match status" value="1"/>
</dbReference>
<sequence>MTSTTPDPADPSDDQSADHSSDRADTRAHRPHPDTTGTGTDATDATHPAPATTADSPAATADPDTPTPARGGVSRRTVLRAGALGAAAAAAGVAGSSLLPGPLLDRLAEAVPAGSLRDVRHVIFLMQENRAFDHYFGSLRGVQGFSDPAPLRRRDGGTVFEQRTADGSTVLPFLIRNAAGRQNMNAENVDALDHEWDSGQQALDGGWCDRWVPAKTASTMAFYDRRDLPFHYELADAFTICDQYFCSVPTSTSPNRNYWFSGWTGWEPHAPGTRAVDNRAYDDGHPGYDWPCLAEILDTAGVGWKVYQEWDNFTDNNLEYFHYTKAVSRKVFDRWGNVGENYYSALAKAVADRDGATRRRLEDQLADRLATLTDDERRLFDLALYRSPTGTLTDRVAADIHAGTLPEVSWIVAGTDESEHPSGSSPRASANLIHRLLDALGRSPETWRHTAVFITYDENDGYFDHVPPPRPPKGEPDEWYRGLPMGLGNRVPMIVVSPWTVGGHRCSEVHDHTSAARFLERWKGITVPTVSAWRRRVCGDLTGAFDFSSPEAYTPTTAPAPADPLTPRWTPDPPEEPVMPYQEPGTRPQRPLPYRVSATAEPAPDGRHLRLTLRNAGPRHANLLVHPFHDPNAAVGAHDVLGEVTVDVPLRDGRWDVTVTGPAGFRADFRGDLGGGRPGGSRGPAGSGSAGQPSPVSSR</sequence>
<feature type="region of interest" description="Disordered" evidence="9">
    <location>
        <begin position="551"/>
        <end position="593"/>
    </location>
</feature>
<feature type="compositionally biased region" description="Gly residues" evidence="9">
    <location>
        <begin position="672"/>
        <end position="689"/>
    </location>
</feature>
<dbReference type="GO" id="GO:0016042">
    <property type="term" value="P:lipid catabolic process"/>
    <property type="evidence" value="ECO:0007669"/>
    <property type="project" value="InterPro"/>
</dbReference>
<organism evidence="11 12">
    <name type="scientific">Corynebacterium bovis</name>
    <dbReference type="NCBI Taxonomy" id="36808"/>
    <lineage>
        <taxon>Bacteria</taxon>
        <taxon>Bacillati</taxon>
        <taxon>Actinomycetota</taxon>
        <taxon>Actinomycetes</taxon>
        <taxon>Mycobacteriales</taxon>
        <taxon>Corynebacteriaceae</taxon>
        <taxon>Corynebacterium</taxon>
    </lineage>
</organism>
<evidence type="ECO:0000256" key="9">
    <source>
        <dbReference type="SAM" id="MobiDB-lite"/>
    </source>
</evidence>
<feature type="region of interest" description="Disordered" evidence="9">
    <location>
        <begin position="662"/>
        <end position="699"/>
    </location>
</feature>
<keyword evidence="6" id="KW-0378">Hydrolase</keyword>
<comment type="catalytic activity">
    <reaction evidence="8">
        <text>a 1,2-diacyl-sn-glycero-3-phosphocholine + H2O = phosphocholine + a 1,2-diacyl-sn-glycerol + H(+)</text>
        <dbReference type="Rhea" id="RHEA:10604"/>
        <dbReference type="ChEBI" id="CHEBI:15377"/>
        <dbReference type="ChEBI" id="CHEBI:15378"/>
        <dbReference type="ChEBI" id="CHEBI:17815"/>
        <dbReference type="ChEBI" id="CHEBI:57643"/>
        <dbReference type="ChEBI" id="CHEBI:295975"/>
        <dbReference type="EC" id="3.1.4.3"/>
    </reaction>
    <physiologicalReaction direction="left-to-right" evidence="8">
        <dbReference type="Rhea" id="RHEA:10605"/>
    </physiologicalReaction>
</comment>
<keyword evidence="5" id="KW-0964">Secreted</keyword>
<accession>A0A426Q168</accession>
<dbReference type="GO" id="GO:0034480">
    <property type="term" value="F:phosphatidylcholine phospholipase C activity"/>
    <property type="evidence" value="ECO:0007669"/>
    <property type="project" value="UniProtKB-EC"/>
</dbReference>
<evidence type="ECO:0000256" key="7">
    <source>
        <dbReference type="ARBA" id="ARBA00023026"/>
    </source>
</evidence>
<dbReference type="AlphaFoldDB" id="A0A426Q168"/>
<dbReference type="InterPro" id="IPR008475">
    <property type="entry name" value="PLipase_C_C"/>
</dbReference>
<evidence type="ECO:0000256" key="6">
    <source>
        <dbReference type="ARBA" id="ARBA00022801"/>
    </source>
</evidence>
<feature type="region of interest" description="Disordered" evidence="9">
    <location>
        <begin position="1"/>
        <end position="73"/>
    </location>
</feature>
<dbReference type="InterPro" id="IPR006311">
    <property type="entry name" value="TAT_signal"/>
</dbReference>
<evidence type="ECO:0000256" key="2">
    <source>
        <dbReference type="ARBA" id="ARBA00009717"/>
    </source>
</evidence>
<evidence type="ECO:0000256" key="8">
    <source>
        <dbReference type="ARBA" id="ARBA00048421"/>
    </source>
</evidence>
<reference evidence="11 12" key="1">
    <citation type="submission" date="2018-01" db="EMBL/GenBank/DDBJ databases">
        <title>Twenty Corynebacterium bovis Genomes.</title>
        <authorList>
            <person name="Gulvik C.A."/>
        </authorList>
    </citation>
    <scope>NUCLEOTIDE SEQUENCE [LARGE SCALE GENOMIC DNA]</scope>
    <source>
        <strain evidence="11 12">F6900</strain>
    </source>
</reference>
<dbReference type="Gene3D" id="3.40.720.10">
    <property type="entry name" value="Alkaline Phosphatase, subunit A"/>
    <property type="match status" value="2"/>
</dbReference>
<feature type="compositionally biased region" description="Low complexity" evidence="9">
    <location>
        <begin position="551"/>
        <end position="567"/>
    </location>
</feature>
<dbReference type="EC" id="3.1.4.3" evidence="3"/>
<keyword evidence="7" id="KW-0843">Virulence</keyword>
<evidence type="ECO:0000256" key="3">
    <source>
        <dbReference type="ARBA" id="ARBA00012018"/>
    </source>
</evidence>
<name>A0A426Q168_9CORY</name>
<evidence type="ECO:0000313" key="11">
    <source>
        <dbReference type="EMBL" id="RRO87595.1"/>
    </source>
</evidence>
<evidence type="ECO:0000313" key="12">
    <source>
        <dbReference type="Proteomes" id="UP000276526"/>
    </source>
</evidence>
<dbReference type="EMBL" id="PQNK01000002">
    <property type="protein sequence ID" value="RRO87595.1"/>
    <property type="molecule type" value="Genomic_DNA"/>
</dbReference>
<dbReference type="InterPro" id="IPR007312">
    <property type="entry name" value="Phosphoesterase"/>
</dbReference>
<gene>
    <name evidence="11" type="ORF">CXF48_01320</name>
</gene>
<evidence type="ECO:0000256" key="1">
    <source>
        <dbReference type="ARBA" id="ARBA00004191"/>
    </source>
</evidence>